<dbReference type="PROSITE" id="PS51257">
    <property type="entry name" value="PROKAR_LIPOPROTEIN"/>
    <property type="match status" value="1"/>
</dbReference>
<sequence length="343" mass="37854">MKKNLAVFFCTIISLACISAQRVSGMDVYIAAVAFIDESSDAGIARIDIAKDLLRVLNAEEFARPLTINQSRGGTIPRSFMDALNLCQANGYDYLIYGYIQKTNDAYTAELKLADRKAGAVGKTFFSSDTSDQYERLIRDLGSKIAGYFRDDLGFKPAGWTSEPVRHIFGLSMDVGYWAPLVNNWSSVVSGLGTAQLGLRYVPVSPAFVTGSRAGEYSVNLDLEYAVGRTERGLEEALIHTGIVRVGVGLDIWLNKTAQIGLGFGPSFRLDFAQRNPKYADSRTEMTGAPGAFMEFTNRYAVHSMVSLGWNVIAEWTFYDKPLFTVSPRFNAIVNFNSKRKGL</sequence>
<feature type="signal peptide" evidence="1">
    <location>
        <begin position="1"/>
        <end position="19"/>
    </location>
</feature>
<keyword evidence="3" id="KW-1185">Reference proteome</keyword>
<feature type="chain" id="PRO_5030891880" evidence="1">
    <location>
        <begin position="20"/>
        <end position="343"/>
    </location>
</feature>
<dbReference type="RefSeq" id="WP_215628055.1">
    <property type="nucleotide sequence ID" value="NZ_CP067089.2"/>
</dbReference>
<dbReference type="KEGG" id="bhc:JFL75_07495"/>
<organism evidence="2 3">
    <name type="scientific">Breznakiella homolactica</name>
    <dbReference type="NCBI Taxonomy" id="2798577"/>
    <lineage>
        <taxon>Bacteria</taxon>
        <taxon>Pseudomonadati</taxon>
        <taxon>Spirochaetota</taxon>
        <taxon>Spirochaetia</taxon>
        <taxon>Spirochaetales</taxon>
        <taxon>Breznakiellaceae</taxon>
        <taxon>Breznakiella</taxon>
    </lineage>
</organism>
<evidence type="ECO:0000313" key="2">
    <source>
        <dbReference type="EMBL" id="QQO10750.1"/>
    </source>
</evidence>
<dbReference type="Proteomes" id="UP000595917">
    <property type="component" value="Chromosome"/>
</dbReference>
<gene>
    <name evidence="2" type="ORF">JFL75_07495</name>
</gene>
<evidence type="ECO:0000256" key="1">
    <source>
        <dbReference type="SAM" id="SignalP"/>
    </source>
</evidence>
<protein>
    <submittedName>
        <fullName evidence="2">Uncharacterized protein</fullName>
    </submittedName>
</protein>
<name>A0A7T7XQQ8_9SPIR</name>
<evidence type="ECO:0000313" key="3">
    <source>
        <dbReference type="Proteomes" id="UP000595917"/>
    </source>
</evidence>
<dbReference type="EMBL" id="CP067089">
    <property type="protein sequence ID" value="QQO10750.1"/>
    <property type="molecule type" value="Genomic_DNA"/>
</dbReference>
<proteinExistence type="predicted"/>
<accession>A0A7T7XQQ8</accession>
<keyword evidence="1" id="KW-0732">Signal</keyword>
<dbReference type="AlphaFoldDB" id="A0A7T7XQQ8"/>
<reference evidence="2" key="1">
    <citation type="submission" date="2021-01" db="EMBL/GenBank/DDBJ databases">
        <title>Description of Breznakiella homolactica.</title>
        <authorList>
            <person name="Song Y."/>
            <person name="Brune A."/>
        </authorList>
    </citation>
    <scope>NUCLEOTIDE SEQUENCE</scope>
    <source>
        <strain evidence="2">RmG30</strain>
    </source>
</reference>